<keyword evidence="16" id="KW-1185">Reference proteome</keyword>
<dbReference type="OrthoDB" id="10253254at2759"/>
<dbReference type="InterPro" id="IPR033121">
    <property type="entry name" value="PEPTIDASE_A1"/>
</dbReference>
<dbReference type="Pfam" id="PF00271">
    <property type="entry name" value="Helicase_C"/>
    <property type="match status" value="1"/>
</dbReference>
<dbReference type="SMART" id="SM00487">
    <property type="entry name" value="DEXDc"/>
    <property type="match status" value="1"/>
</dbReference>
<reference evidence="15 16" key="1">
    <citation type="journal article" date="2020" name="ISME J.">
        <title>Uncovering the hidden diversity of litter-decomposition mechanisms in mushroom-forming fungi.</title>
        <authorList>
            <person name="Floudas D."/>
            <person name="Bentzer J."/>
            <person name="Ahren D."/>
            <person name="Johansson T."/>
            <person name="Persson P."/>
            <person name="Tunlid A."/>
        </authorList>
    </citation>
    <scope>NUCLEOTIDE SEQUENCE [LARGE SCALE GENOMIC DNA]</scope>
    <source>
        <strain evidence="15 16">CBS 291.85</strain>
    </source>
</reference>
<dbReference type="Proteomes" id="UP000559256">
    <property type="component" value="Unassembled WGS sequence"/>
</dbReference>
<dbReference type="SMART" id="SM00847">
    <property type="entry name" value="HA2"/>
    <property type="match status" value="1"/>
</dbReference>
<keyword evidence="7" id="KW-0067">ATP-binding</keyword>
<dbReference type="InterPro" id="IPR021109">
    <property type="entry name" value="Peptidase_aspartic_dom_sf"/>
</dbReference>
<dbReference type="PANTHER" id="PTHR18934">
    <property type="entry name" value="ATP-DEPENDENT RNA HELICASE"/>
    <property type="match status" value="1"/>
</dbReference>
<evidence type="ECO:0000256" key="10">
    <source>
        <dbReference type="RuleBase" id="RU000454"/>
    </source>
</evidence>
<dbReference type="PROSITE" id="PS51767">
    <property type="entry name" value="PEPTIDASE_A1"/>
    <property type="match status" value="1"/>
</dbReference>
<dbReference type="EMBL" id="JAACJM010000117">
    <property type="protein sequence ID" value="KAF5344922.1"/>
    <property type="molecule type" value="Genomic_DNA"/>
</dbReference>
<sequence length="1152" mass="125333">MITDIGRTKKVTHLKHLVEHDKARAQKLMVSPVPTGPKGIEELRKRRGTSGGSTDSPAQVASGQTVDVTDATVTYTMSVGIGEPATQYNLLIDTGSSNTFIGADKKYSPTGSSKTTRHAVTVGYGSGQFSGTEYIDTVTLSKDLVIKNQSIAVASEATGFNGVDGILGVGPNDLTEGTVSHEGVVPTVTDNLMSQGTIDTESLGIFYQPTTGNNVANGELTFGGVDQSKIVGDITYVPITSIKNAASKYWGIDQEVRYNGNTILTAAGIVDTGTTLVLLATDAFNAYKKATGAELDQTTGLLTFTEEQFKKLQPLEFVIGGRTFTMTPNAQIWPRKMNEAFGVDANKIYCIISDLGSLSGNGLDFINGFGFLQRFYSVYDTTNARVGIAETPFTLFEEYVNDLRGTLQRLARLRHNSSVVERPRVRKAGDGLAEIVPMPSALGPKSLRVYNQHSKQDDRKIFRKRSSLPWVDTSDDEGRRRKTPIKVNGTNINGHHKSPSDGYPSKKARKALNGYRASGQMNGKVNGVEHDRSGGGIPETPKATSSKNSARTCPLHKARKDALIREFHENDVTVLLGETGSGKTTQVPQYLLDSGLASSGMIAVTQPRKVAATSLATRVAAEQNVKVGSLVGYSVRFDERSSSETRIKYMTDGMIVRELMSDPLLSKYSVVIVDEAHERSLRTDLLISNLKVIQKQRNDPEEAKGKGKGKAEVVNPLKIIIMSATLDAEKFAKFFSGIPGQEDIESLEKSIELFAKQLPPNCMDVLLCTMYASQAPGHNAKVFNPTPQNTRKCILATNIAETSITIPGVKYVIDTGKCKEKRYLARNTGGGFDTLMTRDITKSSAMQRAGRAGREGAGFCFRLYTEDAFQNMKLSAEPEILRCGLASSILQLKCIGQDLETLDLMDTPDRDSLISSLKTLFIIGALNDAKELTPLGCEMAAFPLEPVYSRAIVASKELGCTSELLTIVSILSASSKLFVDSSEHRDAISESRKKFKHSSGDHLTILNVYKAYKDISQSENKSGRKAWCRKHFLNERALLEAGDIREQLDGTCQRVGIDSQSEGGEGKEETVVHCLAHGLVMNIALLQPDGMYKQVMGQSVVKIHPSSTLCDRKTPAIIYDELVYTNQIYARGVSSISKSFLAGLTSLNRRQA</sequence>
<comment type="similarity">
    <text evidence="1 10">Belongs to the peptidase A1 family.</text>
</comment>
<evidence type="ECO:0000256" key="9">
    <source>
        <dbReference type="PIRSR" id="PIRSR601461-1"/>
    </source>
</evidence>
<evidence type="ECO:0000256" key="7">
    <source>
        <dbReference type="ARBA" id="ARBA00022840"/>
    </source>
</evidence>
<dbReference type="GO" id="GO:0045943">
    <property type="term" value="P:positive regulation of transcription by RNA polymerase I"/>
    <property type="evidence" value="ECO:0007669"/>
    <property type="project" value="TreeGrafter"/>
</dbReference>
<dbReference type="InterPro" id="IPR011709">
    <property type="entry name" value="DEAD-box_helicase_OB_fold"/>
</dbReference>
<evidence type="ECO:0000256" key="6">
    <source>
        <dbReference type="ARBA" id="ARBA00022806"/>
    </source>
</evidence>
<feature type="region of interest" description="Disordered" evidence="11">
    <location>
        <begin position="31"/>
        <end position="65"/>
    </location>
</feature>
<dbReference type="InterPro" id="IPR011545">
    <property type="entry name" value="DEAD/DEAH_box_helicase_dom"/>
</dbReference>
<evidence type="ECO:0000256" key="1">
    <source>
        <dbReference type="ARBA" id="ARBA00007447"/>
    </source>
</evidence>
<dbReference type="InterPro" id="IPR002464">
    <property type="entry name" value="DNA/RNA_helicase_DEAH_CS"/>
</dbReference>
<dbReference type="InterPro" id="IPR007502">
    <property type="entry name" value="Helicase-assoc_dom"/>
</dbReference>
<dbReference type="GO" id="GO:0005524">
    <property type="term" value="F:ATP binding"/>
    <property type="evidence" value="ECO:0007669"/>
    <property type="project" value="UniProtKB-KW"/>
</dbReference>
<evidence type="ECO:0000256" key="2">
    <source>
        <dbReference type="ARBA" id="ARBA00012552"/>
    </source>
</evidence>
<dbReference type="AlphaFoldDB" id="A0A8H5FQB6"/>
<name>A0A8H5FQB6_9AGAR</name>
<evidence type="ECO:0000256" key="5">
    <source>
        <dbReference type="ARBA" id="ARBA00022801"/>
    </source>
</evidence>
<dbReference type="InterPro" id="IPR048333">
    <property type="entry name" value="HA2_WH"/>
</dbReference>
<dbReference type="InterPro" id="IPR027417">
    <property type="entry name" value="P-loop_NTPase"/>
</dbReference>
<feature type="region of interest" description="Disordered" evidence="11">
    <location>
        <begin position="529"/>
        <end position="553"/>
    </location>
</feature>
<dbReference type="CDD" id="cd05471">
    <property type="entry name" value="pepsin_like"/>
    <property type="match status" value="1"/>
</dbReference>
<dbReference type="GO" id="GO:0004190">
    <property type="term" value="F:aspartic-type endopeptidase activity"/>
    <property type="evidence" value="ECO:0007669"/>
    <property type="project" value="UniProtKB-KW"/>
</dbReference>
<evidence type="ECO:0000256" key="11">
    <source>
        <dbReference type="SAM" id="MobiDB-lite"/>
    </source>
</evidence>
<gene>
    <name evidence="15" type="ORF">D9758_011584</name>
</gene>
<feature type="domain" description="Helicase C-terminal" evidence="13">
    <location>
        <begin position="709"/>
        <end position="896"/>
    </location>
</feature>
<keyword evidence="6" id="KW-0347">Helicase</keyword>
<dbReference type="PROSITE" id="PS51194">
    <property type="entry name" value="HELICASE_CTER"/>
    <property type="match status" value="1"/>
</dbReference>
<dbReference type="InterPro" id="IPR001969">
    <property type="entry name" value="Aspartic_peptidase_AS"/>
</dbReference>
<dbReference type="Gene3D" id="1.20.120.1080">
    <property type="match status" value="1"/>
</dbReference>
<evidence type="ECO:0000313" key="16">
    <source>
        <dbReference type="Proteomes" id="UP000559256"/>
    </source>
</evidence>
<dbReference type="PROSITE" id="PS51192">
    <property type="entry name" value="HELICASE_ATP_BIND_1"/>
    <property type="match status" value="1"/>
</dbReference>
<evidence type="ECO:0000259" key="13">
    <source>
        <dbReference type="PROSITE" id="PS51194"/>
    </source>
</evidence>
<evidence type="ECO:0000313" key="15">
    <source>
        <dbReference type="EMBL" id="KAF5344922.1"/>
    </source>
</evidence>
<keyword evidence="4 10" id="KW-0064">Aspartyl protease</keyword>
<proteinExistence type="inferred from homology"/>
<dbReference type="GO" id="GO:1990904">
    <property type="term" value="C:ribonucleoprotein complex"/>
    <property type="evidence" value="ECO:0007669"/>
    <property type="project" value="UniProtKB-ARBA"/>
</dbReference>
<dbReference type="SMART" id="SM00490">
    <property type="entry name" value="HELICc"/>
    <property type="match status" value="1"/>
</dbReference>
<dbReference type="GO" id="GO:0003724">
    <property type="term" value="F:RNA helicase activity"/>
    <property type="evidence" value="ECO:0007669"/>
    <property type="project" value="UniProtKB-EC"/>
</dbReference>
<evidence type="ECO:0000259" key="14">
    <source>
        <dbReference type="PROSITE" id="PS51767"/>
    </source>
</evidence>
<dbReference type="PRINTS" id="PR00792">
    <property type="entry name" value="PEPSIN"/>
</dbReference>
<comment type="caution">
    <text evidence="15">The sequence shown here is derived from an EMBL/GenBank/DDBJ whole genome shotgun (WGS) entry which is preliminary data.</text>
</comment>
<dbReference type="SUPFAM" id="SSF50630">
    <property type="entry name" value="Acid proteases"/>
    <property type="match status" value="1"/>
</dbReference>
<evidence type="ECO:0000256" key="3">
    <source>
        <dbReference type="ARBA" id="ARBA00022741"/>
    </source>
</evidence>
<dbReference type="Pfam" id="PF00270">
    <property type="entry name" value="DEAD"/>
    <property type="match status" value="1"/>
</dbReference>
<dbReference type="Pfam" id="PF04408">
    <property type="entry name" value="WHD_HA2"/>
    <property type="match status" value="1"/>
</dbReference>
<keyword evidence="3" id="KW-0547">Nucleotide-binding</keyword>
<organism evidence="15 16">
    <name type="scientific">Tetrapyrgos nigripes</name>
    <dbReference type="NCBI Taxonomy" id="182062"/>
    <lineage>
        <taxon>Eukaryota</taxon>
        <taxon>Fungi</taxon>
        <taxon>Dikarya</taxon>
        <taxon>Basidiomycota</taxon>
        <taxon>Agaricomycotina</taxon>
        <taxon>Agaricomycetes</taxon>
        <taxon>Agaricomycetidae</taxon>
        <taxon>Agaricales</taxon>
        <taxon>Marasmiineae</taxon>
        <taxon>Marasmiaceae</taxon>
        <taxon>Tetrapyrgos</taxon>
    </lineage>
</organism>
<dbReference type="InterPro" id="IPR001650">
    <property type="entry name" value="Helicase_C-like"/>
</dbReference>
<feature type="active site" evidence="9">
    <location>
        <position position="93"/>
    </location>
</feature>
<dbReference type="Pfam" id="PF00026">
    <property type="entry name" value="Asp"/>
    <property type="match status" value="1"/>
</dbReference>
<dbReference type="PROSITE" id="PS00690">
    <property type="entry name" value="DEAH_ATP_HELICASE"/>
    <property type="match status" value="1"/>
</dbReference>
<feature type="compositionally biased region" description="Polar residues" evidence="11">
    <location>
        <begin position="52"/>
        <end position="64"/>
    </location>
</feature>
<dbReference type="SUPFAM" id="SSF52540">
    <property type="entry name" value="P-loop containing nucleoside triphosphate hydrolases"/>
    <property type="match status" value="1"/>
</dbReference>
<evidence type="ECO:0000256" key="4">
    <source>
        <dbReference type="ARBA" id="ARBA00022750"/>
    </source>
</evidence>
<dbReference type="PROSITE" id="PS00141">
    <property type="entry name" value="ASP_PROTEASE"/>
    <property type="match status" value="1"/>
</dbReference>
<protein>
    <recommendedName>
        <fullName evidence="2">RNA helicase</fullName>
        <ecNumber evidence="2">3.6.4.13</ecNumber>
    </recommendedName>
</protein>
<dbReference type="InterPro" id="IPR014001">
    <property type="entry name" value="Helicase_ATP-bd"/>
</dbReference>
<feature type="active site" evidence="9">
    <location>
        <position position="271"/>
    </location>
</feature>
<dbReference type="InterPro" id="IPR034164">
    <property type="entry name" value="Pepsin-like_dom"/>
</dbReference>
<dbReference type="PANTHER" id="PTHR18934:SF118">
    <property type="entry name" value="ATP-DEPENDENT RNA HELICASE DHX33"/>
    <property type="match status" value="1"/>
</dbReference>
<evidence type="ECO:0000259" key="12">
    <source>
        <dbReference type="PROSITE" id="PS51192"/>
    </source>
</evidence>
<dbReference type="GO" id="GO:0006508">
    <property type="term" value="P:proteolysis"/>
    <property type="evidence" value="ECO:0007669"/>
    <property type="project" value="UniProtKB-KW"/>
</dbReference>
<dbReference type="Pfam" id="PF07717">
    <property type="entry name" value="OB_NTP_bind"/>
    <property type="match status" value="1"/>
</dbReference>
<keyword evidence="5 10" id="KW-0378">Hydrolase</keyword>
<feature type="compositionally biased region" description="Polar residues" evidence="11">
    <location>
        <begin position="542"/>
        <end position="551"/>
    </location>
</feature>
<feature type="region of interest" description="Disordered" evidence="11">
    <location>
        <begin position="472"/>
        <end position="507"/>
    </location>
</feature>
<accession>A0A8H5FQB6</accession>
<dbReference type="Pfam" id="PF21010">
    <property type="entry name" value="HA2_C"/>
    <property type="match status" value="1"/>
</dbReference>
<dbReference type="GO" id="GO:0003725">
    <property type="term" value="F:double-stranded RNA binding"/>
    <property type="evidence" value="ECO:0007669"/>
    <property type="project" value="TreeGrafter"/>
</dbReference>
<dbReference type="Gene3D" id="3.40.50.300">
    <property type="entry name" value="P-loop containing nucleotide triphosphate hydrolases"/>
    <property type="match status" value="2"/>
</dbReference>
<feature type="domain" description="Helicase ATP-binding" evidence="12">
    <location>
        <begin position="564"/>
        <end position="744"/>
    </location>
</feature>
<dbReference type="GO" id="GO:0005730">
    <property type="term" value="C:nucleolus"/>
    <property type="evidence" value="ECO:0007669"/>
    <property type="project" value="TreeGrafter"/>
</dbReference>
<dbReference type="InterPro" id="IPR001461">
    <property type="entry name" value="Aspartic_peptidase_A1"/>
</dbReference>
<feature type="domain" description="Peptidase A1" evidence="14">
    <location>
        <begin position="75"/>
        <end position="389"/>
    </location>
</feature>
<evidence type="ECO:0000256" key="8">
    <source>
        <dbReference type="ARBA" id="ARBA00047984"/>
    </source>
</evidence>
<keyword evidence="10" id="KW-0645">Protease</keyword>
<comment type="catalytic activity">
    <reaction evidence="8">
        <text>ATP + H2O = ADP + phosphate + H(+)</text>
        <dbReference type="Rhea" id="RHEA:13065"/>
        <dbReference type="ChEBI" id="CHEBI:15377"/>
        <dbReference type="ChEBI" id="CHEBI:15378"/>
        <dbReference type="ChEBI" id="CHEBI:30616"/>
        <dbReference type="ChEBI" id="CHEBI:43474"/>
        <dbReference type="ChEBI" id="CHEBI:456216"/>
        <dbReference type="EC" id="3.6.4.13"/>
    </reaction>
</comment>
<dbReference type="EC" id="3.6.4.13" evidence="2"/>
<dbReference type="Gene3D" id="2.40.70.10">
    <property type="entry name" value="Acid Proteases"/>
    <property type="match status" value="2"/>
</dbReference>
<dbReference type="CDD" id="cd18791">
    <property type="entry name" value="SF2_C_RHA"/>
    <property type="match status" value="1"/>
</dbReference>